<dbReference type="EMBL" id="FWXO01000007">
    <property type="protein sequence ID" value="SMC87159.1"/>
    <property type="molecule type" value="Genomic_DNA"/>
</dbReference>
<accession>A0A1W2CPM4</accession>
<dbReference type="RefSeq" id="WP_159447306.1">
    <property type="nucleotide sequence ID" value="NZ_FWXO01000007.1"/>
</dbReference>
<dbReference type="AlphaFoldDB" id="A0A1W2CPM4"/>
<feature type="domain" description="CAAX prenyl protease 2/Lysostaphin resistance protein A-like" evidence="2">
    <location>
        <begin position="43"/>
        <end position="142"/>
    </location>
</feature>
<dbReference type="GO" id="GO:0004175">
    <property type="term" value="F:endopeptidase activity"/>
    <property type="evidence" value="ECO:0007669"/>
    <property type="project" value="UniProtKB-ARBA"/>
</dbReference>
<keyword evidence="4" id="KW-1185">Reference proteome</keyword>
<name>A0A1W2CPM4_9FLAO</name>
<proteinExistence type="predicted"/>
<feature type="transmembrane region" description="Helical" evidence="1">
    <location>
        <begin position="103"/>
        <end position="121"/>
    </location>
</feature>
<evidence type="ECO:0000256" key="1">
    <source>
        <dbReference type="SAM" id="Phobius"/>
    </source>
</evidence>
<dbReference type="GO" id="GO:0080120">
    <property type="term" value="P:CAAX-box protein maturation"/>
    <property type="evidence" value="ECO:0007669"/>
    <property type="project" value="UniProtKB-ARBA"/>
</dbReference>
<evidence type="ECO:0000313" key="4">
    <source>
        <dbReference type="Proteomes" id="UP000192360"/>
    </source>
</evidence>
<dbReference type="Pfam" id="PF02517">
    <property type="entry name" value="Rce1-like"/>
    <property type="match status" value="1"/>
</dbReference>
<organism evidence="3 4">
    <name type="scientific">Cellulophaga tyrosinoxydans</name>
    <dbReference type="NCBI Taxonomy" id="504486"/>
    <lineage>
        <taxon>Bacteria</taxon>
        <taxon>Pseudomonadati</taxon>
        <taxon>Bacteroidota</taxon>
        <taxon>Flavobacteriia</taxon>
        <taxon>Flavobacteriales</taxon>
        <taxon>Flavobacteriaceae</taxon>
        <taxon>Cellulophaga</taxon>
    </lineage>
</organism>
<sequence>MKPLFFILTTVILNFVLLIPVLILLIYLEVPEEEIGGIEYDNWSFWGLFFTAVFLAPLIETWTGQSLPIKFIQKMFGKKFEILAVFTSAVIFSLMHFGYSIWYALITLPMGILLAETYIIFQNRKESSFWITYFVHSIRNLVAVVAIFNSNS</sequence>
<feature type="transmembrane region" description="Helical" evidence="1">
    <location>
        <begin position="80"/>
        <end position="97"/>
    </location>
</feature>
<evidence type="ECO:0000259" key="2">
    <source>
        <dbReference type="Pfam" id="PF02517"/>
    </source>
</evidence>
<keyword evidence="1" id="KW-1133">Transmembrane helix</keyword>
<keyword evidence="1" id="KW-0812">Transmembrane</keyword>
<gene>
    <name evidence="3" type="ORF">SAMN05660703_3115</name>
</gene>
<keyword evidence="1" id="KW-0472">Membrane</keyword>
<feature type="transmembrane region" description="Helical" evidence="1">
    <location>
        <begin position="5"/>
        <end position="28"/>
    </location>
</feature>
<dbReference type="Proteomes" id="UP000192360">
    <property type="component" value="Unassembled WGS sequence"/>
</dbReference>
<protein>
    <recommendedName>
        <fullName evidence="2">CAAX prenyl protease 2/Lysostaphin resistance protein A-like domain-containing protein</fullName>
    </recommendedName>
</protein>
<reference evidence="3 4" key="1">
    <citation type="submission" date="2017-04" db="EMBL/GenBank/DDBJ databases">
        <authorList>
            <person name="Afonso C.L."/>
            <person name="Miller P.J."/>
            <person name="Scott M.A."/>
            <person name="Spackman E."/>
            <person name="Goraichik I."/>
            <person name="Dimitrov K.M."/>
            <person name="Suarez D.L."/>
            <person name="Swayne D.E."/>
        </authorList>
    </citation>
    <scope>NUCLEOTIDE SEQUENCE [LARGE SCALE GENOMIC DNA]</scope>
    <source>
        <strain evidence="3 4">DSM 21164</strain>
    </source>
</reference>
<dbReference type="OrthoDB" id="1357042at2"/>
<feature type="transmembrane region" description="Helical" evidence="1">
    <location>
        <begin position="128"/>
        <end position="148"/>
    </location>
</feature>
<feature type="transmembrane region" description="Helical" evidence="1">
    <location>
        <begin position="43"/>
        <end position="59"/>
    </location>
</feature>
<evidence type="ECO:0000313" key="3">
    <source>
        <dbReference type="EMBL" id="SMC87159.1"/>
    </source>
</evidence>
<dbReference type="InterPro" id="IPR003675">
    <property type="entry name" value="Rce1/LyrA-like_dom"/>
</dbReference>